<gene>
    <name evidence="2" type="ORF">IAA52_13595</name>
</gene>
<dbReference type="SUPFAM" id="SSF53300">
    <property type="entry name" value="vWA-like"/>
    <property type="match status" value="1"/>
</dbReference>
<dbReference type="InterPro" id="IPR036465">
    <property type="entry name" value="vWFA_dom_sf"/>
</dbReference>
<dbReference type="Gene3D" id="3.40.50.410">
    <property type="entry name" value="von Willebrand factor, type A domain"/>
    <property type="match status" value="1"/>
</dbReference>
<evidence type="ECO:0000259" key="1">
    <source>
        <dbReference type="PROSITE" id="PS50234"/>
    </source>
</evidence>
<dbReference type="PROSITE" id="PS50234">
    <property type="entry name" value="VWFA"/>
    <property type="match status" value="1"/>
</dbReference>
<dbReference type="InterPro" id="IPR002035">
    <property type="entry name" value="VWF_A"/>
</dbReference>
<evidence type="ECO:0000313" key="3">
    <source>
        <dbReference type="Proteomes" id="UP000824260"/>
    </source>
</evidence>
<dbReference type="PANTHER" id="PTHR24020">
    <property type="entry name" value="COLLAGEN ALPHA"/>
    <property type="match status" value="1"/>
</dbReference>
<evidence type="ECO:0000313" key="2">
    <source>
        <dbReference type="EMBL" id="HIQ84118.1"/>
    </source>
</evidence>
<feature type="domain" description="VWFA" evidence="1">
    <location>
        <begin position="39"/>
        <end position="217"/>
    </location>
</feature>
<dbReference type="PRINTS" id="PR00453">
    <property type="entry name" value="VWFADOMAIN"/>
</dbReference>
<comment type="caution">
    <text evidence="2">The sequence shown here is derived from an EMBL/GenBank/DDBJ whole genome shotgun (WGS) entry which is preliminary data.</text>
</comment>
<reference evidence="2" key="2">
    <citation type="journal article" date="2021" name="PeerJ">
        <title>Extensive microbial diversity within the chicken gut microbiome revealed by metagenomics and culture.</title>
        <authorList>
            <person name="Gilroy R."/>
            <person name="Ravi A."/>
            <person name="Getino M."/>
            <person name="Pursley I."/>
            <person name="Horton D.L."/>
            <person name="Alikhan N.F."/>
            <person name="Baker D."/>
            <person name="Gharbi K."/>
            <person name="Hall N."/>
            <person name="Watson M."/>
            <person name="Adriaenssens E.M."/>
            <person name="Foster-Nyarko E."/>
            <person name="Jarju S."/>
            <person name="Secka A."/>
            <person name="Antonio M."/>
            <person name="Oren A."/>
            <person name="Chaudhuri R.R."/>
            <person name="La Ragione R."/>
            <person name="Hildebrand F."/>
            <person name="Pallen M.J."/>
        </authorList>
    </citation>
    <scope>NUCLEOTIDE SEQUENCE</scope>
    <source>
        <strain evidence="2">ChiSjej6B24-2974</strain>
    </source>
</reference>
<accession>A0A9D0ZPD7</accession>
<name>A0A9D0ZPD7_9FIRM</name>
<dbReference type="EMBL" id="DVFZ01000127">
    <property type="protein sequence ID" value="HIQ84118.1"/>
    <property type="molecule type" value="Genomic_DNA"/>
</dbReference>
<reference evidence="2" key="1">
    <citation type="submission" date="2020-10" db="EMBL/GenBank/DDBJ databases">
        <authorList>
            <person name="Gilroy R."/>
        </authorList>
    </citation>
    <scope>NUCLEOTIDE SEQUENCE</scope>
    <source>
        <strain evidence="2">ChiSjej6B24-2974</strain>
    </source>
</reference>
<dbReference type="CDD" id="cd00198">
    <property type="entry name" value="vWFA"/>
    <property type="match status" value="1"/>
</dbReference>
<dbReference type="Pfam" id="PF00092">
    <property type="entry name" value="VWA"/>
    <property type="match status" value="1"/>
</dbReference>
<dbReference type="SMART" id="SM00327">
    <property type="entry name" value="VWA"/>
    <property type="match status" value="1"/>
</dbReference>
<dbReference type="AlphaFoldDB" id="A0A9D0ZPD7"/>
<proteinExistence type="predicted"/>
<dbReference type="Proteomes" id="UP000824260">
    <property type="component" value="Unassembled WGS sequence"/>
</dbReference>
<sequence length="457" mass="48733">MGVTNSNKTIDVERISCGDTFKVTLALAAAPDIVNNPTDIVLVLDRSGSMAGSPLANLKLGARKFVEIIEEATDGTPDGQIGSGSRIGIVSFASTATQDTQLITSVADLNTAIDNLTAGGNTNHAAAFEQATQLFDPASSNAKVMVMFTDGKTTAGPDPNPVAAAARAQGIIIYCIGLIGSDGIDPAVLDEWATDPNASHVAITPNDEDLEELFEDLAANITKPGATNISIREQLNDEFRISNILSPSKGTAIMLNDTTLRWNMDALGTTDNEGATLEFYAEHIGDTSGTLPVNESIQYSDTEGNIVTFPMPDIDVECEIVVHEDCPTPVDFSIEGCEATVEYDAGDVDLESCGRILELDARLKNVCPNKRVALAVYLSEVDDEGQEYPRGLKTLTIPAHTQASCRDVLVRCIKFVLPEDLNVSGDSDGNMCTTRELKARFIAHYIDSGYDCCGQIT</sequence>
<protein>
    <submittedName>
        <fullName evidence="2">VWA domain-containing protein</fullName>
    </submittedName>
</protein>
<dbReference type="PANTHER" id="PTHR24020:SF20">
    <property type="entry name" value="PH DOMAIN-CONTAINING PROTEIN"/>
    <property type="match status" value="1"/>
</dbReference>
<dbReference type="InterPro" id="IPR050525">
    <property type="entry name" value="ECM_Assembly_Org"/>
</dbReference>
<organism evidence="2 3">
    <name type="scientific">Candidatus Pullichristensenella stercorigallinarum</name>
    <dbReference type="NCBI Taxonomy" id="2840909"/>
    <lineage>
        <taxon>Bacteria</taxon>
        <taxon>Bacillati</taxon>
        <taxon>Bacillota</taxon>
        <taxon>Clostridia</taxon>
        <taxon>Candidatus Pullichristensenella</taxon>
    </lineage>
</organism>